<organism evidence="2 3">
    <name type="scientific">Ancylobacter mangrovi</name>
    <dbReference type="NCBI Taxonomy" id="2972472"/>
    <lineage>
        <taxon>Bacteria</taxon>
        <taxon>Pseudomonadati</taxon>
        <taxon>Pseudomonadota</taxon>
        <taxon>Alphaproteobacteria</taxon>
        <taxon>Hyphomicrobiales</taxon>
        <taxon>Xanthobacteraceae</taxon>
        <taxon>Ancylobacter</taxon>
    </lineage>
</organism>
<dbReference type="Proteomes" id="UP001151088">
    <property type="component" value="Unassembled WGS sequence"/>
</dbReference>
<keyword evidence="1" id="KW-0812">Transmembrane</keyword>
<keyword evidence="1" id="KW-0472">Membrane</keyword>
<evidence type="ECO:0000256" key="1">
    <source>
        <dbReference type="SAM" id="Phobius"/>
    </source>
</evidence>
<sequence length="250" mass="25878">MESHLTVLALALMPALGNFAGGLLAEIVPATPRLLSGALHLAAGIILAVVAVELMPEALAGAPPWIVLLGLCLGGGFYILLESVIDRLQPRGGGAEGGAEGSMAGAWLIYAAVSFDLFSDGLMIGAGSSVSLELALVLALGQVMADVPEGFATIANFKNGGQPRRRRLMLAAGFVVPCLIGAAGTYVLLRDLSDTMKYAALAFTVGILLLAAIEEMMKEAHESADDTHLSSALFIGGFALFTFVATFFDR</sequence>
<keyword evidence="1" id="KW-1133">Transmembrane helix</keyword>
<feature type="transmembrane region" description="Helical" evidence="1">
    <location>
        <begin position="168"/>
        <end position="189"/>
    </location>
</feature>
<gene>
    <name evidence="2" type="ORF">NVS89_02745</name>
</gene>
<feature type="transmembrane region" description="Helical" evidence="1">
    <location>
        <begin position="195"/>
        <end position="217"/>
    </location>
</feature>
<feature type="transmembrane region" description="Helical" evidence="1">
    <location>
        <begin position="62"/>
        <end position="81"/>
    </location>
</feature>
<name>A0A9X2T0L6_9HYPH</name>
<keyword evidence="3" id="KW-1185">Reference proteome</keyword>
<accession>A0A9X2T0L6</accession>
<dbReference type="AlphaFoldDB" id="A0A9X2T0L6"/>
<reference evidence="2" key="1">
    <citation type="submission" date="2022-08" db="EMBL/GenBank/DDBJ databases">
        <authorList>
            <person name="Li F."/>
        </authorList>
    </citation>
    <scope>NUCLEOTIDE SEQUENCE</scope>
    <source>
        <strain evidence="2">MQZ15Z-1</strain>
    </source>
</reference>
<feature type="transmembrane region" description="Helical" evidence="1">
    <location>
        <begin position="229"/>
        <end position="248"/>
    </location>
</feature>
<comment type="caution">
    <text evidence="2">The sequence shown here is derived from an EMBL/GenBank/DDBJ whole genome shotgun (WGS) entry which is preliminary data.</text>
</comment>
<proteinExistence type="predicted"/>
<evidence type="ECO:0000313" key="2">
    <source>
        <dbReference type="EMBL" id="MCS0494000.1"/>
    </source>
</evidence>
<dbReference type="RefSeq" id="WP_258730950.1">
    <property type="nucleotide sequence ID" value="NZ_JANTHZ010000001.1"/>
</dbReference>
<evidence type="ECO:0000313" key="3">
    <source>
        <dbReference type="Proteomes" id="UP001151088"/>
    </source>
</evidence>
<dbReference type="EMBL" id="JANTHZ010000001">
    <property type="protein sequence ID" value="MCS0494000.1"/>
    <property type="molecule type" value="Genomic_DNA"/>
</dbReference>
<protein>
    <submittedName>
        <fullName evidence="2">Peptidoglycan-binding protein</fullName>
    </submittedName>
</protein>
<feature type="transmembrane region" description="Helical" evidence="1">
    <location>
        <begin position="35"/>
        <end position="55"/>
    </location>
</feature>